<organism evidence="2 3">
    <name type="scientific">Georgenia halophila</name>
    <dbReference type="NCBI Taxonomy" id="620889"/>
    <lineage>
        <taxon>Bacteria</taxon>
        <taxon>Bacillati</taxon>
        <taxon>Actinomycetota</taxon>
        <taxon>Actinomycetes</taxon>
        <taxon>Micrococcales</taxon>
        <taxon>Bogoriellaceae</taxon>
        <taxon>Georgenia</taxon>
    </lineage>
</organism>
<sequence>MTARAGGDASAGEVSAGAVTVVRVEDREQLEQAWAVRTEVFVAEQGVPVEEEVDELDTAPTTTHVLALDAAGRAVGTGRLLNDPEHPGEVHLGRLAVRAAERGRGTGARLVVAIEALALAQHGAGVAEGPLQVRVVLSAQEYALAFYRRLGYEVVSGERYLDAGIWHQEMARTVTA</sequence>
<dbReference type="SUPFAM" id="SSF55729">
    <property type="entry name" value="Acyl-CoA N-acyltransferases (Nat)"/>
    <property type="match status" value="1"/>
</dbReference>
<evidence type="ECO:0000313" key="3">
    <source>
        <dbReference type="Proteomes" id="UP001500622"/>
    </source>
</evidence>
<dbReference type="EMBL" id="BAABGN010000008">
    <property type="protein sequence ID" value="GAA4423859.1"/>
    <property type="molecule type" value="Genomic_DNA"/>
</dbReference>
<dbReference type="Proteomes" id="UP001500622">
    <property type="component" value="Unassembled WGS sequence"/>
</dbReference>
<dbReference type="InterPro" id="IPR000182">
    <property type="entry name" value="GNAT_dom"/>
</dbReference>
<evidence type="ECO:0000313" key="2">
    <source>
        <dbReference type="EMBL" id="GAA4423859.1"/>
    </source>
</evidence>
<dbReference type="CDD" id="cd04301">
    <property type="entry name" value="NAT_SF"/>
    <property type="match status" value="1"/>
</dbReference>
<dbReference type="InterPro" id="IPR016181">
    <property type="entry name" value="Acyl_CoA_acyltransferase"/>
</dbReference>
<gene>
    <name evidence="2" type="ORF">GCM10023169_20000</name>
</gene>
<dbReference type="RefSeq" id="WP_345216113.1">
    <property type="nucleotide sequence ID" value="NZ_BAABGN010000008.1"/>
</dbReference>
<accession>A0ABP8L6N0</accession>
<evidence type="ECO:0000259" key="1">
    <source>
        <dbReference type="PROSITE" id="PS51186"/>
    </source>
</evidence>
<comment type="caution">
    <text evidence="2">The sequence shown here is derived from an EMBL/GenBank/DDBJ whole genome shotgun (WGS) entry which is preliminary data.</text>
</comment>
<proteinExistence type="predicted"/>
<reference evidence="3" key="1">
    <citation type="journal article" date="2019" name="Int. J. Syst. Evol. Microbiol.">
        <title>The Global Catalogue of Microorganisms (GCM) 10K type strain sequencing project: providing services to taxonomists for standard genome sequencing and annotation.</title>
        <authorList>
            <consortium name="The Broad Institute Genomics Platform"/>
            <consortium name="The Broad Institute Genome Sequencing Center for Infectious Disease"/>
            <person name="Wu L."/>
            <person name="Ma J."/>
        </authorList>
    </citation>
    <scope>NUCLEOTIDE SEQUENCE [LARGE SCALE GENOMIC DNA]</scope>
    <source>
        <strain evidence="3">JCM 17810</strain>
    </source>
</reference>
<dbReference type="Gene3D" id="3.40.630.30">
    <property type="match status" value="1"/>
</dbReference>
<dbReference type="PROSITE" id="PS51186">
    <property type="entry name" value="GNAT"/>
    <property type="match status" value="1"/>
</dbReference>
<protein>
    <submittedName>
        <fullName evidence="2">GNAT family N-acetyltransferase</fullName>
    </submittedName>
</protein>
<name>A0ABP8L6N0_9MICO</name>
<dbReference type="Pfam" id="PF13673">
    <property type="entry name" value="Acetyltransf_10"/>
    <property type="match status" value="1"/>
</dbReference>
<feature type="domain" description="N-acetyltransferase" evidence="1">
    <location>
        <begin position="20"/>
        <end position="175"/>
    </location>
</feature>
<keyword evidence="3" id="KW-1185">Reference proteome</keyword>